<gene>
    <name evidence="2" type="ORF">UT34_C0001G0053</name>
</gene>
<dbReference type="SUPFAM" id="SSF49464">
    <property type="entry name" value="Carboxypeptidase regulatory domain-like"/>
    <property type="match status" value="1"/>
</dbReference>
<proteinExistence type="predicted"/>
<comment type="caution">
    <text evidence="2">The sequence shown here is derived from an EMBL/GenBank/DDBJ whole genome shotgun (WGS) entry which is preliminary data.</text>
</comment>
<organism evidence="2 3">
    <name type="scientific">candidate division WS6 bacterium GW2011_GWF2_39_15</name>
    <dbReference type="NCBI Taxonomy" id="1619100"/>
    <lineage>
        <taxon>Bacteria</taxon>
        <taxon>Candidatus Dojkabacteria</taxon>
    </lineage>
</organism>
<dbReference type="InterPro" id="IPR013783">
    <property type="entry name" value="Ig-like_fold"/>
</dbReference>
<reference evidence="2 3" key="1">
    <citation type="journal article" date="2015" name="Nature">
        <title>rRNA introns, odd ribosomes, and small enigmatic genomes across a large radiation of phyla.</title>
        <authorList>
            <person name="Brown C.T."/>
            <person name="Hug L.A."/>
            <person name="Thomas B.C."/>
            <person name="Sharon I."/>
            <person name="Castelle C.J."/>
            <person name="Singh A."/>
            <person name="Wilkins M.J."/>
            <person name="Williams K.H."/>
            <person name="Banfield J.F."/>
        </authorList>
    </citation>
    <scope>NUCLEOTIDE SEQUENCE [LARGE SCALE GENOMIC DNA]</scope>
</reference>
<dbReference type="EMBL" id="LBWK01000001">
    <property type="protein sequence ID" value="KKR06013.1"/>
    <property type="molecule type" value="Genomic_DNA"/>
</dbReference>
<evidence type="ECO:0000313" key="2">
    <source>
        <dbReference type="EMBL" id="KKR06013.1"/>
    </source>
</evidence>
<evidence type="ECO:0000256" key="1">
    <source>
        <dbReference type="SAM" id="Phobius"/>
    </source>
</evidence>
<dbReference type="InterPro" id="IPR008969">
    <property type="entry name" value="CarboxyPept-like_regulatory"/>
</dbReference>
<name>A0A0G0MS61_9BACT</name>
<dbReference type="AlphaFoldDB" id="A0A0G0MS61"/>
<dbReference type="Gene3D" id="2.60.40.10">
    <property type="entry name" value="Immunoglobulins"/>
    <property type="match status" value="1"/>
</dbReference>
<dbReference type="STRING" id="1619100.UT34_C0001G0053"/>
<keyword evidence="1" id="KW-0812">Transmembrane</keyword>
<keyword evidence="1" id="KW-0472">Membrane</keyword>
<dbReference type="SUPFAM" id="SSF49478">
    <property type="entry name" value="Cna protein B-type domain"/>
    <property type="match status" value="1"/>
</dbReference>
<sequence>MRVNRKRIIPLLVLLSLFIWYFNPEIRLGLDILTHGLYDACILPSKQERNCQGEGVRFLDEERFQLGVSQDDPNFVFKINRSINEIDLSQSSIEVIANQGALKEDTNQYVNLLVTPKTIGIYHLDDSNVVLMEDVEGNTKITLSFPKEFKEGYTVFVYLDVVDKEGRGAFGWKYATTSLTMFNFYFGNYSYLVQYLIWYVAIFGRSFKRNAWSTVYNSQTKEPILGAVVRIFRNNALISSFVTGQTGVIQSRLEKGRYKLMITHSQYTFPSRIQPLTRDGEYRNLYYGGYIEVKRDKSYINADIPLDPTGKVARRSFIEQGLTVLQSTVDFFNPTMLIFVAGFQLVVWPTYLESYVYAAIATLLIILQKNLQGKNEKTPGIILNSKGDRLPNIKINLYDGDWNKVVDSKVTDVNGEYEFIVPSGNYFLKVDSDSYIIQGLNGSGEYKVPVKAKAGKTMYVNDKLVLTEKAGVT</sequence>
<dbReference type="Proteomes" id="UP000034799">
    <property type="component" value="Unassembled WGS sequence"/>
</dbReference>
<feature type="transmembrane region" description="Helical" evidence="1">
    <location>
        <begin position="336"/>
        <end position="367"/>
    </location>
</feature>
<evidence type="ECO:0008006" key="4">
    <source>
        <dbReference type="Google" id="ProtNLM"/>
    </source>
</evidence>
<protein>
    <recommendedName>
        <fullName evidence="4">Carboxypeptidase regulatory-like domain-containing protein</fullName>
    </recommendedName>
</protein>
<accession>A0A0G0MS61</accession>
<evidence type="ECO:0000313" key="3">
    <source>
        <dbReference type="Proteomes" id="UP000034799"/>
    </source>
</evidence>
<keyword evidence="1" id="KW-1133">Transmembrane helix</keyword>